<gene>
    <name evidence="15" type="ORF">Trichorick_01225</name>
</gene>
<evidence type="ECO:0000259" key="14">
    <source>
        <dbReference type="Pfam" id="PF01292"/>
    </source>
</evidence>
<evidence type="ECO:0000256" key="12">
    <source>
        <dbReference type="ARBA" id="ARBA00037975"/>
    </source>
</evidence>
<feature type="transmembrane region" description="Helical" evidence="13">
    <location>
        <begin position="142"/>
        <end position="163"/>
    </location>
</feature>
<accession>A0ABZ0UVV9</accession>
<evidence type="ECO:0000313" key="15">
    <source>
        <dbReference type="EMBL" id="WPY01315.1"/>
    </source>
</evidence>
<protein>
    <submittedName>
        <fullName evidence="15">Cytochrome b561</fullName>
    </submittedName>
</protein>
<dbReference type="SUPFAM" id="SSF81342">
    <property type="entry name" value="Transmembrane di-heme cytochromes"/>
    <property type="match status" value="1"/>
</dbReference>
<dbReference type="InterPro" id="IPR016174">
    <property type="entry name" value="Di-haem_cyt_TM"/>
</dbReference>
<evidence type="ECO:0000256" key="10">
    <source>
        <dbReference type="ARBA" id="ARBA00023004"/>
    </source>
</evidence>
<organism evidence="15 16">
    <name type="scientific">Candidatus Trichorickettsia mobilis</name>
    <dbReference type="NCBI Taxonomy" id="1346319"/>
    <lineage>
        <taxon>Bacteria</taxon>
        <taxon>Pseudomonadati</taxon>
        <taxon>Pseudomonadota</taxon>
        <taxon>Alphaproteobacteria</taxon>
        <taxon>Rickettsiales</taxon>
        <taxon>Rickettsiaceae</taxon>
        <taxon>Rickettsieae</taxon>
        <taxon>Candidatus Trichorickettsia</taxon>
    </lineage>
</organism>
<evidence type="ECO:0000313" key="16">
    <source>
        <dbReference type="Proteomes" id="UP001326613"/>
    </source>
</evidence>
<evidence type="ECO:0000256" key="5">
    <source>
        <dbReference type="ARBA" id="ARBA00022617"/>
    </source>
</evidence>
<keyword evidence="5" id="KW-0349">Heme</keyword>
<evidence type="ECO:0000256" key="6">
    <source>
        <dbReference type="ARBA" id="ARBA00022692"/>
    </source>
</evidence>
<keyword evidence="11 13" id="KW-0472">Membrane</keyword>
<name>A0ABZ0UVV9_9RICK</name>
<dbReference type="PANTHER" id="PTHR30529">
    <property type="entry name" value="CYTOCHROME B561"/>
    <property type="match status" value="1"/>
</dbReference>
<dbReference type="EMBL" id="CP112932">
    <property type="protein sequence ID" value="WPY01315.1"/>
    <property type="molecule type" value="Genomic_DNA"/>
</dbReference>
<dbReference type="RefSeq" id="WP_323738096.1">
    <property type="nucleotide sequence ID" value="NZ_CP112932.1"/>
</dbReference>
<evidence type="ECO:0000256" key="1">
    <source>
        <dbReference type="ARBA" id="ARBA00001970"/>
    </source>
</evidence>
<comment type="subcellular location">
    <subcellularLocation>
        <location evidence="2">Cell membrane</location>
        <topology evidence="2">Multi-pass membrane protein</topology>
    </subcellularLocation>
</comment>
<evidence type="ECO:0000256" key="3">
    <source>
        <dbReference type="ARBA" id="ARBA00022448"/>
    </source>
</evidence>
<evidence type="ECO:0000256" key="7">
    <source>
        <dbReference type="ARBA" id="ARBA00022723"/>
    </source>
</evidence>
<evidence type="ECO:0000256" key="4">
    <source>
        <dbReference type="ARBA" id="ARBA00022475"/>
    </source>
</evidence>
<sequence>MIKNTRDEYGIVAKLLHWAIAAVILGMIIVGFVMSGMASSELKFQIYGIHKATGVMLLFFIFLRLIWKLINVSVVVEMPLWQHLAAKAGHLLLYLLMFAMPISGMLMSLMSGHDISIYGFYTIKTITKNELIGKTSWMLHGYFAWVFVGVIVAHVLAALYHHFIRKDNVLKNII</sequence>
<evidence type="ECO:0000256" key="2">
    <source>
        <dbReference type="ARBA" id="ARBA00004651"/>
    </source>
</evidence>
<keyword evidence="9 13" id="KW-1133">Transmembrane helix</keyword>
<feature type="transmembrane region" description="Helical" evidence="13">
    <location>
        <begin position="12"/>
        <end position="34"/>
    </location>
</feature>
<reference evidence="15 16" key="1">
    <citation type="submission" date="2022-10" db="EMBL/GenBank/DDBJ databases">
        <title>Host association and intracellularity evolved multiple times independently in the Rickettsiales.</title>
        <authorList>
            <person name="Castelli M."/>
            <person name="Nardi T."/>
            <person name="Gammuto L."/>
            <person name="Bellinzona G."/>
            <person name="Sabaneyeva E."/>
            <person name="Potekhin A."/>
            <person name="Serra V."/>
            <person name="Petroni G."/>
            <person name="Sassera D."/>
        </authorList>
    </citation>
    <scope>NUCLEOTIDE SEQUENCE [LARGE SCALE GENOMIC DNA]</scope>
    <source>
        <strain evidence="15 16">Kr 154-4</strain>
    </source>
</reference>
<evidence type="ECO:0000256" key="9">
    <source>
        <dbReference type="ARBA" id="ARBA00022989"/>
    </source>
</evidence>
<dbReference type="PANTHER" id="PTHR30529:SF1">
    <property type="entry name" value="CYTOCHROME B561 HOMOLOG 2"/>
    <property type="match status" value="1"/>
</dbReference>
<keyword evidence="7" id="KW-0479">Metal-binding</keyword>
<evidence type="ECO:0000256" key="8">
    <source>
        <dbReference type="ARBA" id="ARBA00022982"/>
    </source>
</evidence>
<proteinExistence type="inferred from homology"/>
<keyword evidence="4" id="KW-1003">Cell membrane</keyword>
<evidence type="ECO:0000256" key="11">
    <source>
        <dbReference type="ARBA" id="ARBA00023136"/>
    </source>
</evidence>
<keyword evidence="10" id="KW-0408">Iron</keyword>
<feature type="transmembrane region" description="Helical" evidence="13">
    <location>
        <begin position="88"/>
        <end position="110"/>
    </location>
</feature>
<dbReference type="InterPro" id="IPR011577">
    <property type="entry name" value="Cyt_b561_bac/Ni-Hgenase"/>
</dbReference>
<keyword evidence="3" id="KW-0813">Transport</keyword>
<dbReference type="Proteomes" id="UP001326613">
    <property type="component" value="Chromosome"/>
</dbReference>
<dbReference type="InterPro" id="IPR052168">
    <property type="entry name" value="Cytochrome_b561_oxidase"/>
</dbReference>
<keyword evidence="6 13" id="KW-0812">Transmembrane</keyword>
<feature type="transmembrane region" description="Helical" evidence="13">
    <location>
        <begin position="46"/>
        <end position="67"/>
    </location>
</feature>
<evidence type="ECO:0000256" key="13">
    <source>
        <dbReference type="SAM" id="Phobius"/>
    </source>
</evidence>
<keyword evidence="16" id="KW-1185">Reference proteome</keyword>
<comment type="similarity">
    <text evidence="12">Belongs to the cytochrome b561 family.</text>
</comment>
<keyword evidence="8" id="KW-0249">Electron transport</keyword>
<feature type="domain" description="Cytochrome b561 bacterial/Ni-hydrogenase" evidence="14">
    <location>
        <begin position="9"/>
        <end position="174"/>
    </location>
</feature>
<comment type="cofactor">
    <cofactor evidence="1">
        <name>heme b</name>
        <dbReference type="ChEBI" id="CHEBI:60344"/>
    </cofactor>
</comment>
<dbReference type="Pfam" id="PF01292">
    <property type="entry name" value="Ni_hydr_CYTB"/>
    <property type="match status" value="1"/>
</dbReference>